<dbReference type="OrthoDB" id="2466464at2759"/>
<sequence>MKCKARSLFSENLENNTPINSGILVSSNGLFMTPKLIQALIYEYKNKENFKSKVLNLIQESNIGISIYPYQYKLEVCSGEIRSIRHLFLNGLDNPD</sequence>
<accession>A0A397T8I7</accession>
<gene>
    <name evidence="1" type="ORF">C1645_817796</name>
</gene>
<dbReference type="Proteomes" id="UP000265703">
    <property type="component" value="Unassembled WGS sequence"/>
</dbReference>
<dbReference type="AlphaFoldDB" id="A0A397T8I7"/>
<name>A0A397T8I7_9GLOM</name>
<evidence type="ECO:0000313" key="2">
    <source>
        <dbReference type="Proteomes" id="UP000265703"/>
    </source>
</evidence>
<reference evidence="1 2" key="1">
    <citation type="submission" date="2018-06" db="EMBL/GenBank/DDBJ databases">
        <title>Comparative genomics reveals the genomic features of Rhizophagus irregularis, R. cerebriforme, R. diaphanum and Gigaspora rosea, and their symbiotic lifestyle signature.</title>
        <authorList>
            <person name="Morin E."/>
            <person name="San Clemente H."/>
            <person name="Chen E.C.H."/>
            <person name="De La Providencia I."/>
            <person name="Hainaut M."/>
            <person name="Kuo A."/>
            <person name="Kohler A."/>
            <person name="Murat C."/>
            <person name="Tang N."/>
            <person name="Roy S."/>
            <person name="Loubradou J."/>
            <person name="Henrissat B."/>
            <person name="Grigoriev I.V."/>
            <person name="Corradi N."/>
            <person name="Roux C."/>
            <person name="Martin F.M."/>
        </authorList>
    </citation>
    <scope>NUCLEOTIDE SEQUENCE [LARGE SCALE GENOMIC DNA]</scope>
    <source>
        <strain evidence="1 2">DAOM 227022</strain>
    </source>
</reference>
<proteinExistence type="predicted"/>
<evidence type="ECO:0000313" key="1">
    <source>
        <dbReference type="EMBL" id="RIA94540.1"/>
    </source>
</evidence>
<protein>
    <submittedName>
        <fullName evidence="1">Uncharacterized protein</fullName>
    </submittedName>
</protein>
<comment type="caution">
    <text evidence="1">The sequence shown here is derived from an EMBL/GenBank/DDBJ whole genome shotgun (WGS) entry which is preliminary data.</text>
</comment>
<organism evidence="1 2">
    <name type="scientific">Glomus cerebriforme</name>
    <dbReference type="NCBI Taxonomy" id="658196"/>
    <lineage>
        <taxon>Eukaryota</taxon>
        <taxon>Fungi</taxon>
        <taxon>Fungi incertae sedis</taxon>
        <taxon>Mucoromycota</taxon>
        <taxon>Glomeromycotina</taxon>
        <taxon>Glomeromycetes</taxon>
        <taxon>Glomerales</taxon>
        <taxon>Glomeraceae</taxon>
        <taxon>Glomus</taxon>
    </lineage>
</organism>
<dbReference type="EMBL" id="QKYT01000078">
    <property type="protein sequence ID" value="RIA94540.1"/>
    <property type="molecule type" value="Genomic_DNA"/>
</dbReference>
<keyword evidence="2" id="KW-1185">Reference proteome</keyword>